<accession>J3YQJ0</accession>
<dbReference type="Gene3D" id="3.10.310.10">
    <property type="entry name" value="Diaminopimelate Epimerase, Chain A, domain 1"/>
    <property type="match status" value="2"/>
</dbReference>
<dbReference type="PANTHER" id="PTHR31689:SF0">
    <property type="entry name" value="DIAMINOPIMELATE EPIMERASE"/>
    <property type="match status" value="1"/>
</dbReference>
<dbReference type="GO" id="GO:0009089">
    <property type="term" value="P:lysine biosynthetic process via diaminopimelate"/>
    <property type="evidence" value="ECO:0007669"/>
    <property type="project" value="InterPro"/>
</dbReference>
<evidence type="ECO:0000256" key="3">
    <source>
        <dbReference type="SAM" id="Phobius"/>
    </source>
</evidence>
<dbReference type="Pfam" id="PF01678">
    <property type="entry name" value="DAP_epimerase"/>
    <property type="match status" value="1"/>
</dbReference>
<evidence type="ECO:0000256" key="1">
    <source>
        <dbReference type="ARBA" id="ARBA00010219"/>
    </source>
</evidence>
<dbReference type="KEGG" id="crt:A355_0207"/>
<protein>
    <submittedName>
        <fullName evidence="4">Diaminopimelate epimerase</fullName>
    </submittedName>
</protein>
<name>J3YQJ0_CARRU</name>
<dbReference type="RefSeq" id="WP_014887523.1">
    <property type="nucleotide sequence ID" value="NC_018417.1"/>
</dbReference>
<gene>
    <name evidence="4" type="primary">dapF</name>
    <name evidence="4" type="ORF">A355_0207</name>
</gene>
<feature type="transmembrane region" description="Helical" evidence="3">
    <location>
        <begin position="123"/>
        <end position="141"/>
    </location>
</feature>
<proteinExistence type="inferred from homology"/>
<dbReference type="Proteomes" id="UP000003933">
    <property type="component" value="Chromosome"/>
</dbReference>
<dbReference type="PANTHER" id="PTHR31689">
    <property type="entry name" value="DIAMINOPIMELATE EPIMERASE, CHLOROPLASTIC"/>
    <property type="match status" value="1"/>
</dbReference>
<evidence type="ECO:0000256" key="2">
    <source>
        <dbReference type="ARBA" id="ARBA00023235"/>
    </source>
</evidence>
<dbReference type="EMBL" id="CP003544">
    <property type="protein sequence ID" value="AFP84223.1"/>
    <property type="molecule type" value="Genomic_DNA"/>
</dbReference>
<keyword evidence="3" id="KW-0472">Membrane</keyword>
<reference evidence="4 5" key="1">
    <citation type="journal article" date="2012" name="Mol. Biol. Evol.">
        <title>Genome reduction and co-evolution between the primary and secondary bacterial symbionts of psyllids.</title>
        <authorList>
            <person name="Sloan D.B."/>
            <person name="Moran N.A."/>
        </authorList>
    </citation>
    <scope>NUCLEOTIDE SEQUENCE [LARGE SCALE GENOMIC DNA]</scope>
    <source>
        <strain evidence="4 5">HT</strain>
    </source>
</reference>
<keyword evidence="2" id="KW-0413">Isomerase</keyword>
<dbReference type="STRING" id="1202539.A355_0207"/>
<dbReference type="OrthoDB" id="9805408at2"/>
<evidence type="ECO:0000313" key="4">
    <source>
        <dbReference type="EMBL" id="AFP84223.1"/>
    </source>
</evidence>
<keyword evidence="3" id="KW-1133">Transmembrane helix</keyword>
<organism evidence="4 5">
    <name type="scientific">Candidatus Carsonella ruddii HT isolate Thao2000</name>
    <dbReference type="NCBI Taxonomy" id="1202539"/>
    <lineage>
        <taxon>Bacteria</taxon>
        <taxon>Pseudomonadati</taxon>
        <taxon>Pseudomonadota</taxon>
        <taxon>Gammaproteobacteria</taxon>
        <taxon>Oceanospirillales</taxon>
        <taxon>Halomonadaceae</taxon>
        <taxon>Zymobacter group</taxon>
        <taxon>Candidatus Carsonella</taxon>
    </lineage>
</organism>
<sequence>MNKFFKIHACGNNFLVFFCNNKLFFKKILNKINLSCDQLLIIKNINIINYIIKIKIFNNNLLEALNCGNGVRCLSWYFLIKKKNFLINFKLNKNYIYSISNKNIHTIYKVLKIKTIIIRINNYFLKFFFVNLINLHLVLFVKNINSIFLKKIYIKIKSFFEDKYNIEFLKLLKKNNFYIRIFERGVGETYSCGSGIMSASYCIQKKIFNNYYKINSIGGDCYILFFKKYVSIYGKVNFCFFGNI</sequence>
<evidence type="ECO:0000313" key="5">
    <source>
        <dbReference type="Proteomes" id="UP000003933"/>
    </source>
</evidence>
<dbReference type="SUPFAM" id="SSF54506">
    <property type="entry name" value="Diaminopimelate epimerase-like"/>
    <property type="match status" value="2"/>
</dbReference>
<dbReference type="PATRIC" id="fig|1202539.3.peg.174"/>
<keyword evidence="3" id="KW-0812">Transmembrane</keyword>
<comment type="similarity">
    <text evidence="1">Belongs to the diaminopimelate epimerase family.</text>
</comment>
<dbReference type="AlphaFoldDB" id="J3YQJ0"/>
<dbReference type="GO" id="GO:0008837">
    <property type="term" value="F:diaminopimelate epimerase activity"/>
    <property type="evidence" value="ECO:0007669"/>
    <property type="project" value="InterPro"/>
</dbReference>
<dbReference type="InterPro" id="IPR001653">
    <property type="entry name" value="DAP_epimerase_DapF"/>
</dbReference>
<dbReference type="GO" id="GO:0005829">
    <property type="term" value="C:cytosol"/>
    <property type="evidence" value="ECO:0007669"/>
    <property type="project" value="TreeGrafter"/>
</dbReference>
<dbReference type="HOGENOM" id="CLU_053306_1_1_6"/>